<dbReference type="EMBL" id="PGOL01001446">
    <property type="protein sequence ID" value="PKI58060.1"/>
    <property type="molecule type" value="Genomic_DNA"/>
</dbReference>
<keyword evidence="1" id="KW-0732">Signal</keyword>
<dbReference type="AlphaFoldDB" id="A0A2I0JQ85"/>
<keyword evidence="4" id="KW-1185">Reference proteome</keyword>
<accession>A0A2I0JQ85</accession>
<dbReference type="InterPro" id="IPR008502">
    <property type="entry name" value="Prolamin-like"/>
</dbReference>
<dbReference type="Pfam" id="PF05617">
    <property type="entry name" value="Prolamin_like"/>
    <property type="match status" value="1"/>
</dbReference>
<name>A0A2I0JQ85_PUNGR</name>
<evidence type="ECO:0000313" key="3">
    <source>
        <dbReference type="EMBL" id="PKI58060.1"/>
    </source>
</evidence>
<protein>
    <recommendedName>
        <fullName evidence="2">Prolamin-like domain-containing protein</fullName>
    </recommendedName>
</protein>
<comment type="caution">
    <text evidence="3">The sequence shown here is derived from an EMBL/GenBank/DDBJ whole genome shotgun (WGS) entry which is preliminary data.</text>
</comment>
<sequence length="125" mass="14760">MEKHQMPLPRILVVLTIFGALLIEGRSNYPWEGEQLALEPRKGWNAFIKKCASTLTNGCDRQLYDYIFYRRQDLEINCCYKLARMGETCHKAISYSISRVKRFTSWKGHIYNRSIEGYEDCVRRT</sequence>
<dbReference type="PANTHER" id="PTHR31207">
    <property type="entry name" value="ECA1 GAMETOGENESIS FAMILY PROTEIN (DUF784)-RELATED-RELATED"/>
    <property type="match status" value="1"/>
</dbReference>
<gene>
    <name evidence="3" type="ORF">CRG98_021553</name>
</gene>
<dbReference type="PANTHER" id="PTHR31207:SF35">
    <property type="entry name" value="PROLAMIN-LIKE DOMAIN-CONTAINING PROTEIN"/>
    <property type="match status" value="1"/>
</dbReference>
<proteinExistence type="predicted"/>
<dbReference type="InterPro" id="IPR040220">
    <property type="entry name" value="DD11"/>
</dbReference>
<evidence type="ECO:0000259" key="2">
    <source>
        <dbReference type="Pfam" id="PF05617"/>
    </source>
</evidence>
<feature type="domain" description="Prolamin-like" evidence="2">
    <location>
        <begin position="50"/>
        <end position="99"/>
    </location>
</feature>
<reference evidence="3 4" key="1">
    <citation type="submission" date="2017-11" db="EMBL/GenBank/DDBJ databases">
        <title>De-novo sequencing of pomegranate (Punica granatum L.) genome.</title>
        <authorList>
            <person name="Akparov Z."/>
            <person name="Amiraslanov A."/>
            <person name="Hajiyeva S."/>
            <person name="Abbasov M."/>
            <person name="Kaur K."/>
            <person name="Hamwieh A."/>
            <person name="Solovyev V."/>
            <person name="Salamov A."/>
            <person name="Braich B."/>
            <person name="Kosarev P."/>
            <person name="Mahmoud A."/>
            <person name="Hajiyev E."/>
            <person name="Babayeva S."/>
            <person name="Izzatullayeva V."/>
            <person name="Mammadov A."/>
            <person name="Mammadov A."/>
            <person name="Sharifova S."/>
            <person name="Ojaghi J."/>
            <person name="Eynullazada K."/>
            <person name="Bayramov B."/>
            <person name="Abdulazimova A."/>
            <person name="Shahmuradov I."/>
        </authorList>
    </citation>
    <scope>NUCLEOTIDE SEQUENCE [LARGE SCALE GENOMIC DNA]</scope>
    <source>
        <strain evidence="4">cv. AG2017</strain>
        <tissue evidence="3">Leaf</tissue>
    </source>
</reference>
<evidence type="ECO:0000256" key="1">
    <source>
        <dbReference type="ARBA" id="ARBA00022729"/>
    </source>
</evidence>
<dbReference type="Proteomes" id="UP000233551">
    <property type="component" value="Unassembled WGS sequence"/>
</dbReference>
<organism evidence="3 4">
    <name type="scientific">Punica granatum</name>
    <name type="common">Pomegranate</name>
    <dbReference type="NCBI Taxonomy" id="22663"/>
    <lineage>
        <taxon>Eukaryota</taxon>
        <taxon>Viridiplantae</taxon>
        <taxon>Streptophyta</taxon>
        <taxon>Embryophyta</taxon>
        <taxon>Tracheophyta</taxon>
        <taxon>Spermatophyta</taxon>
        <taxon>Magnoliopsida</taxon>
        <taxon>eudicotyledons</taxon>
        <taxon>Gunneridae</taxon>
        <taxon>Pentapetalae</taxon>
        <taxon>rosids</taxon>
        <taxon>malvids</taxon>
        <taxon>Myrtales</taxon>
        <taxon>Lythraceae</taxon>
        <taxon>Punica</taxon>
    </lineage>
</organism>
<evidence type="ECO:0000313" key="4">
    <source>
        <dbReference type="Proteomes" id="UP000233551"/>
    </source>
</evidence>